<accession>A0ABU0ECJ6</accession>
<protein>
    <recommendedName>
        <fullName evidence="5">Flp pilus-assembly TadG-like N-terminal domain-containing protein</fullName>
    </recommendedName>
</protein>
<feature type="transmembrane region" description="Helical" evidence="2">
    <location>
        <begin position="17"/>
        <end position="37"/>
    </location>
</feature>
<comment type="caution">
    <text evidence="3">The sequence shown here is derived from an EMBL/GenBank/DDBJ whole genome shotgun (WGS) entry which is preliminary data.</text>
</comment>
<sequence>MSQHTVTDLVRGIDRRAVLLFVVLDLATYALVFWLLVPSFDQFLTAIDPTTAVAIGWVLSVVRLTLISVITVRSSRDRRGLVARSDIVPTMLVAAGAAWFVQLVLGVSLALFVGVDPWSWRMLLDLVVWVVFALIGVLFVAPGAAERLPLRYRVASERERGSVSALLIPAVAGLVAVTIVVIVMVGSATNDRRESTTAADAAALAAADVWVNAVENAFDAAWDADDADGFWGFAGTDLGALSSGAVSAAAARYADDNDATLVSLNVDPVRAEVTVRVRNNDTVPNSDRRIESVATAKLVLESGACRSGRWLGFLVGGSCRTAPPAPTPTPTPTPEPSPTPGAPPPPPPPPPPPFAPPGGIGGFRADTELTVTR</sequence>
<feature type="compositionally biased region" description="Pro residues" evidence="1">
    <location>
        <begin position="323"/>
        <end position="356"/>
    </location>
</feature>
<organism evidence="3 4">
    <name type="scientific">Cellulomonas humilata</name>
    <dbReference type="NCBI Taxonomy" id="144055"/>
    <lineage>
        <taxon>Bacteria</taxon>
        <taxon>Bacillati</taxon>
        <taxon>Actinomycetota</taxon>
        <taxon>Actinomycetes</taxon>
        <taxon>Micrococcales</taxon>
        <taxon>Cellulomonadaceae</taxon>
        <taxon>Cellulomonas</taxon>
    </lineage>
</organism>
<feature type="transmembrane region" description="Helical" evidence="2">
    <location>
        <begin position="92"/>
        <end position="114"/>
    </location>
</feature>
<proteinExistence type="predicted"/>
<dbReference type="RefSeq" id="WP_307490806.1">
    <property type="nucleotide sequence ID" value="NZ_JAUSVB010000002.1"/>
</dbReference>
<evidence type="ECO:0008006" key="5">
    <source>
        <dbReference type="Google" id="ProtNLM"/>
    </source>
</evidence>
<evidence type="ECO:0000256" key="2">
    <source>
        <dbReference type="SAM" id="Phobius"/>
    </source>
</evidence>
<feature type="transmembrane region" description="Helical" evidence="2">
    <location>
        <begin position="49"/>
        <end position="72"/>
    </location>
</feature>
<gene>
    <name evidence="3" type="ORF">J2X26_001299</name>
</gene>
<reference evidence="3 4" key="1">
    <citation type="submission" date="2023-07" db="EMBL/GenBank/DDBJ databases">
        <title>Sorghum-associated microbial communities from plants grown in Nebraska, USA.</title>
        <authorList>
            <person name="Schachtman D."/>
        </authorList>
    </citation>
    <scope>NUCLEOTIDE SEQUENCE [LARGE SCALE GENOMIC DNA]</scope>
    <source>
        <strain evidence="3 4">BE332</strain>
    </source>
</reference>
<dbReference type="Proteomes" id="UP001239626">
    <property type="component" value="Unassembled WGS sequence"/>
</dbReference>
<feature type="region of interest" description="Disordered" evidence="1">
    <location>
        <begin position="322"/>
        <end position="373"/>
    </location>
</feature>
<dbReference type="EMBL" id="JAUSVB010000002">
    <property type="protein sequence ID" value="MDQ0372988.1"/>
    <property type="molecule type" value="Genomic_DNA"/>
</dbReference>
<evidence type="ECO:0000256" key="1">
    <source>
        <dbReference type="SAM" id="MobiDB-lite"/>
    </source>
</evidence>
<keyword evidence="2" id="KW-0472">Membrane</keyword>
<feature type="transmembrane region" description="Helical" evidence="2">
    <location>
        <begin position="166"/>
        <end position="186"/>
    </location>
</feature>
<feature type="transmembrane region" description="Helical" evidence="2">
    <location>
        <begin position="126"/>
        <end position="145"/>
    </location>
</feature>
<keyword evidence="2" id="KW-1133">Transmembrane helix</keyword>
<keyword evidence="2" id="KW-0812">Transmembrane</keyword>
<evidence type="ECO:0000313" key="4">
    <source>
        <dbReference type="Proteomes" id="UP001239626"/>
    </source>
</evidence>
<keyword evidence="4" id="KW-1185">Reference proteome</keyword>
<name>A0ABU0ECJ6_9CELL</name>
<evidence type="ECO:0000313" key="3">
    <source>
        <dbReference type="EMBL" id="MDQ0372988.1"/>
    </source>
</evidence>